<dbReference type="PROSITE" id="PS51257">
    <property type="entry name" value="PROKAR_LIPOPROTEIN"/>
    <property type="match status" value="1"/>
</dbReference>
<dbReference type="EMBL" id="CP023036">
    <property type="protein sequence ID" value="AXY23351.1"/>
    <property type="molecule type" value="Genomic_DNA"/>
</dbReference>
<keyword evidence="3" id="KW-1185">Reference proteome</keyword>
<dbReference type="KEGG" id="ksc:CD178_02604"/>
<dbReference type="Proteomes" id="UP000264120">
    <property type="component" value="Chromosome"/>
</dbReference>
<evidence type="ECO:0000256" key="1">
    <source>
        <dbReference type="SAM" id="MobiDB-lite"/>
    </source>
</evidence>
<dbReference type="RefSeq" id="WP_254057904.1">
    <property type="nucleotide sequence ID" value="NZ_CP023036.1"/>
</dbReference>
<feature type="compositionally biased region" description="Acidic residues" evidence="1">
    <location>
        <begin position="29"/>
        <end position="38"/>
    </location>
</feature>
<gene>
    <name evidence="2" type="ORF">CD178_02604</name>
</gene>
<evidence type="ECO:0000313" key="2">
    <source>
        <dbReference type="EMBL" id="AXY23351.1"/>
    </source>
</evidence>
<evidence type="ECO:0000313" key="3">
    <source>
        <dbReference type="Proteomes" id="UP000264120"/>
    </source>
</evidence>
<sequence length="76" mass="7869">MTGDMRRLLMVGGCLFLLCGCAAHRSQPDDDLAMDEADNGPPPGDGQHGGGRGGGQGIWSDVLHTAMQAGMGLIHH</sequence>
<reference evidence="2 3" key="1">
    <citation type="submission" date="2017-08" db="EMBL/GenBank/DDBJ databases">
        <title>Complete genome sequence of Gluconacetobacter saccharivorans CV1 isolated from Fermented Vinegar.</title>
        <authorList>
            <person name="Kim S.-Y."/>
        </authorList>
    </citation>
    <scope>NUCLEOTIDE SEQUENCE [LARGE SCALE GENOMIC DNA]</scope>
    <source>
        <strain evidence="2 3">CV1</strain>
    </source>
</reference>
<accession>A0A347WEQ8</accession>
<evidence type="ECO:0008006" key="4">
    <source>
        <dbReference type="Google" id="ProtNLM"/>
    </source>
</evidence>
<feature type="region of interest" description="Disordered" evidence="1">
    <location>
        <begin position="29"/>
        <end position="58"/>
    </location>
</feature>
<name>A0A347WEQ8_9PROT</name>
<dbReference type="AlphaFoldDB" id="A0A347WEQ8"/>
<protein>
    <recommendedName>
        <fullName evidence="4">Lipoprotein</fullName>
    </recommendedName>
</protein>
<organism evidence="2 3">
    <name type="scientific">Komagataeibacter saccharivorans</name>
    <dbReference type="NCBI Taxonomy" id="265959"/>
    <lineage>
        <taxon>Bacteria</taxon>
        <taxon>Pseudomonadati</taxon>
        <taxon>Pseudomonadota</taxon>
        <taxon>Alphaproteobacteria</taxon>
        <taxon>Acetobacterales</taxon>
        <taxon>Acetobacteraceae</taxon>
        <taxon>Komagataeibacter</taxon>
    </lineage>
</organism>
<proteinExistence type="predicted"/>
<feature type="compositionally biased region" description="Gly residues" evidence="1">
    <location>
        <begin position="46"/>
        <end position="57"/>
    </location>
</feature>